<dbReference type="InterPro" id="IPR010985">
    <property type="entry name" value="Ribbon_hlx_hlx"/>
</dbReference>
<dbReference type="InterPro" id="IPR002145">
    <property type="entry name" value="CopG"/>
</dbReference>
<reference evidence="2" key="2">
    <citation type="submission" date="2021-04" db="EMBL/GenBank/DDBJ databases">
        <authorList>
            <person name="Gilroy R."/>
        </authorList>
    </citation>
    <scope>NUCLEOTIDE SEQUENCE</scope>
    <source>
        <strain evidence="2">ChiGjej4B4-7305</strain>
    </source>
</reference>
<comment type="caution">
    <text evidence="2">The sequence shown here is derived from an EMBL/GenBank/DDBJ whole genome shotgun (WGS) entry which is preliminary data.</text>
</comment>
<proteinExistence type="predicted"/>
<dbReference type="InterPro" id="IPR013321">
    <property type="entry name" value="Arc_rbn_hlx_hlx"/>
</dbReference>
<name>A0A9D2EF43_9MICO</name>
<dbReference type="GO" id="GO:0006355">
    <property type="term" value="P:regulation of DNA-templated transcription"/>
    <property type="evidence" value="ECO:0007669"/>
    <property type="project" value="InterPro"/>
</dbReference>
<dbReference type="AlphaFoldDB" id="A0A9D2EF43"/>
<protein>
    <submittedName>
        <fullName evidence="2">Ribbon-helix-helix protein, CopG family</fullName>
    </submittedName>
</protein>
<evidence type="ECO:0000313" key="3">
    <source>
        <dbReference type="Proteomes" id="UP000824037"/>
    </source>
</evidence>
<sequence length="48" mass="5620">MREAKVQFNVYLPADLVREIKHRAIDERESLSALVERVMTDYLAEADQ</sequence>
<evidence type="ECO:0000259" key="1">
    <source>
        <dbReference type="Pfam" id="PF01402"/>
    </source>
</evidence>
<dbReference type="Gene3D" id="1.10.1220.10">
    <property type="entry name" value="Met repressor-like"/>
    <property type="match status" value="1"/>
</dbReference>
<dbReference type="Pfam" id="PF01402">
    <property type="entry name" value="RHH_1"/>
    <property type="match status" value="1"/>
</dbReference>
<evidence type="ECO:0000313" key="2">
    <source>
        <dbReference type="EMBL" id="HIZ36484.1"/>
    </source>
</evidence>
<reference evidence="2" key="1">
    <citation type="journal article" date="2021" name="PeerJ">
        <title>Extensive microbial diversity within the chicken gut microbiome revealed by metagenomics and culture.</title>
        <authorList>
            <person name="Gilroy R."/>
            <person name="Ravi A."/>
            <person name="Getino M."/>
            <person name="Pursley I."/>
            <person name="Horton D.L."/>
            <person name="Alikhan N.F."/>
            <person name="Baker D."/>
            <person name="Gharbi K."/>
            <person name="Hall N."/>
            <person name="Watson M."/>
            <person name="Adriaenssens E.M."/>
            <person name="Foster-Nyarko E."/>
            <person name="Jarju S."/>
            <person name="Secka A."/>
            <person name="Antonio M."/>
            <person name="Oren A."/>
            <person name="Chaudhuri R.R."/>
            <person name="La Ragione R."/>
            <person name="Hildebrand F."/>
            <person name="Pallen M.J."/>
        </authorList>
    </citation>
    <scope>NUCLEOTIDE SEQUENCE</scope>
    <source>
        <strain evidence="2">ChiGjej4B4-7305</strain>
    </source>
</reference>
<feature type="domain" description="Ribbon-helix-helix protein CopG" evidence="1">
    <location>
        <begin position="7"/>
        <end position="45"/>
    </location>
</feature>
<organism evidence="2 3">
    <name type="scientific">Candidatus Ruania gallistercoris</name>
    <dbReference type="NCBI Taxonomy" id="2838746"/>
    <lineage>
        <taxon>Bacteria</taxon>
        <taxon>Bacillati</taxon>
        <taxon>Actinomycetota</taxon>
        <taxon>Actinomycetes</taxon>
        <taxon>Micrococcales</taxon>
        <taxon>Ruaniaceae</taxon>
        <taxon>Ruania</taxon>
    </lineage>
</organism>
<dbReference type="EMBL" id="DXBY01000206">
    <property type="protein sequence ID" value="HIZ36484.1"/>
    <property type="molecule type" value="Genomic_DNA"/>
</dbReference>
<dbReference type="SUPFAM" id="SSF47598">
    <property type="entry name" value="Ribbon-helix-helix"/>
    <property type="match status" value="1"/>
</dbReference>
<gene>
    <name evidence="2" type="ORF">H9815_11955</name>
</gene>
<dbReference type="Proteomes" id="UP000824037">
    <property type="component" value="Unassembled WGS sequence"/>
</dbReference>
<accession>A0A9D2EF43</accession>